<name>A0A7K4MQ89_9ARCH</name>
<comment type="caution">
    <text evidence="1">The sequence shown here is derived from an EMBL/GenBank/DDBJ whole genome shotgun (WGS) entry which is preliminary data.</text>
</comment>
<sequence length="213" mass="21686">MADAVTSQKLIDTVNRTAYKFTNISDGSGESDVKKVDLSELNFAIKTVTLSAAPATNFCVGEILTFDAAGSAIYATVQDYRSGGTTINIIGATSGTDQTITATGAPGTSKTISGSISGASTITTHSSTAIAGVTYNVTLEKLQWHTTSGAGATAGMEVTIEWDGSSSEALIARITGSGTIDFARHYAPVAINASGDTSDVLGDVQFTTVGHGS</sequence>
<reference evidence="1 2" key="1">
    <citation type="journal article" date="2019" name="Environ. Microbiol.">
        <title>Genomics insights into ecotype formation of ammonia-oxidizing archaea in the deep ocean.</title>
        <authorList>
            <person name="Wang Y."/>
            <person name="Huang J.M."/>
            <person name="Cui G.J."/>
            <person name="Nunoura T."/>
            <person name="Takaki Y."/>
            <person name="Li W.L."/>
            <person name="Li J."/>
            <person name="Gao Z.M."/>
            <person name="Takai K."/>
            <person name="Zhang A.Q."/>
            <person name="Stepanauskas R."/>
        </authorList>
    </citation>
    <scope>NUCLEOTIDE SEQUENCE [LARGE SCALE GENOMIC DNA]</scope>
    <source>
        <strain evidence="1 2">L15b</strain>
    </source>
</reference>
<proteinExistence type="predicted"/>
<dbReference type="Proteomes" id="UP000523105">
    <property type="component" value="Unassembled WGS sequence"/>
</dbReference>
<gene>
    <name evidence="1" type="ORF">HX837_06075</name>
</gene>
<evidence type="ECO:0000313" key="2">
    <source>
        <dbReference type="Proteomes" id="UP000523105"/>
    </source>
</evidence>
<evidence type="ECO:0000313" key="1">
    <source>
        <dbReference type="EMBL" id="NWJ43752.1"/>
    </source>
</evidence>
<organism evidence="1 2">
    <name type="scientific">Marine Group I thaumarchaeote</name>
    <dbReference type="NCBI Taxonomy" id="2511932"/>
    <lineage>
        <taxon>Archaea</taxon>
        <taxon>Nitrososphaerota</taxon>
        <taxon>Marine Group I</taxon>
    </lineage>
</organism>
<dbReference type="EMBL" id="JACASV010000050">
    <property type="protein sequence ID" value="NWJ43752.1"/>
    <property type="molecule type" value="Genomic_DNA"/>
</dbReference>
<dbReference type="AlphaFoldDB" id="A0A7K4MQ89"/>
<protein>
    <submittedName>
        <fullName evidence="1">Uncharacterized protein</fullName>
    </submittedName>
</protein>
<accession>A0A7K4MQ89</accession>